<organism evidence="1 2">
    <name type="scientific">Streptococcus caledonicus</name>
    <dbReference type="NCBI Taxonomy" id="2614158"/>
    <lineage>
        <taxon>Bacteria</taxon>
        <taxon>Bacillati</taxon>
        <taxon>Bacillota</taxon>
        <taxon>Bacilli</taxon>
        <taxon>Lactobacillales</taxon>
        <taxon>Streptococcaceae</taxon>
        <taxon>Streptococcus</taxon>
    </lineage>
</organism>
<keyword evidence="2" id="KW-1185">Reference proteome</keyword>
<gene>
    <name evidence="1" type="ORF">ACFPQ3_01525</name>
</gene>
<dbReference type="Proteomes" id="UP001596110">
    <property type="component" value="Unassembled WGS sequence"/>
</dbReference>
<evidence type="ECO:0000313" key="2">
    <source>
        <dbReference type="Proteomes" id="UP001596110"/>
    </source>
</evidence>
<sequence>MANYEMEIIHHNLDCKCHRRREWIEVDGKMTAIEFSVKNPDEPPMSDEEKQKIAELIKQTRKELSQRK</sequence>
<dbReference type="EMBL" id="JBHSOJ010000010">
    <property type="protein sequence ID" value="MFC5630305.1"/>
    <property type="molecule type" value="Genomic_DNA"/>
</dbReference>
<dbReference type="RefSeq" id="WP_232323246.1">
    <property type="nucleotide sequence ID" value="NZ_JBHSOJ010000010.1"/>
</dbReference>
<comment type="caution">
    <text evidence="1">The sequence shown here is derived from an EMBL/GenBank/DDBJ whole genome shotgun (WGS) entry which is preliminary data.</text>
</comment>
<accession>A0ABW0UBM8</accession>
<proteinExistence type="predicted"/>
<evidence type="ECO:0000313" key="1">
    <source>
        <dbReference type="EMBL" id="MFC5630305.1"/>
    </source>
</evidence>
<evidence type="ECO:0008006" key="3">
    <source>
        <dbReference type="Google" id="ProtNLM"/>
    </source>
</evidence>
<name>A0ABW0UBM8_9STRE</name>
<protein>
    <recommendedName>
        <fullName evidence="3">Phage protein</fullName>
    </recommendedName>
</protein>
<reference evidence="2" key="1">
    <citation type="journal article" date="2019" name="Int. J. Syst. Evol. Microbiol.">
        <title>The Global Catalogue of Microorganisms (GCM) 10K type strain sequencing project: providing services to taxonomists for standard genome sequencing and annotation.</title>
        <authorList>
            <consortium name="The Broad Institute Genomics Platform"/>
            <consortium name="The Broad Institute Genome Sequencing Center for Infectious Disease"/>
            <person name="Wu L."/>
            <person name="Ma J."/>
        </authorList>
    </citation>
    <scope>NUCLEOTIDE SEQUENCE [LARGE SCALE GENOMIC DNA]</scope>
    <source>
        <strain evidence="2">DT43</strain>
    </source>
</reference>